<feature type="domain" description="Rho-GAP" evidence="3">
    <location>
        <begin position="147"/>
        <end position="343"/>
    </location>
</feature>
<keyword evidence="5" id="KW-1185">Reference proteome</keyword>
<dbReference type="GO" id="GO:0031267">
    <property type="term" value="F:small GTPase binding"/>
    <property type="evidence" value="ECO:0007669"/>
    <property type="project" value="InterPro"/>
</dbReference>
<gene>
    <name evidence="4" type="ORF">BEMITA_LOCUS7324</name>
</gene>
<dbReference type="PANTHER" id="PTHR12783:SF5">
    <property type="entry name" value="RALA-BINDING PROTEIN 1"/>
    <property type="match status" value="1"/>
</dbReference>
<dbReference type="GO" id="GO:0005096">
    <property type="term" value="F:GTPase activator activity"/>
    <property type="evidence" value="ECO:0007669"/>
    <property type="project" value="UniProtKB-KW"/>
</dbReference>
<dbReference type="InterPro" id="IPR000198">
    <property type="entry name" value="RhoGAP_dom"/>
</dbReference>
<evidence type="ECO:0000313" key="4">
    <source>
        <dbReference type="EMBL" id="CAH0388410.1"/>
    </source>
</evidence>
<dbReference type="PROSITE" id="PS50238">
    <property type="entry name" value="RHOGAP"/>
    <property type="match status" value="1"/>
</dbReference>
<feature type="compositionally biased region" description="Basic and acidic residues" evidence="2">
    <location>
        <begin position="20"/>
        <end position="56"/>
    </location>
</feature>
<dbReference type="InterPro" id="IPR039767">
    <property type="entry name" value="RALBP1"/>
</dbReference>
<dbReference type="SUPFAM" id="SSF48350">
    <property type="entry name" value="GTPase activation domain, GAP"/>
    <property type="match status" value="1"/>
</dbReference>
<evidence type="ECO:0000256" key="2">
    <source>
        <dbReference type="SAM" id="MobiDB-lite"/>
    </source>
</evidence>
<dbReference type="Pfam" id="PF20924">
    <property type="entry name" value="RLIP76_Ral-bd"/>
    <property type="match status" value="1"/>
</dbReference>
<dbReference type="GO" id="GO:0007264">
    <property type="term" value="P:small GTPase-mediated signal transduction"/>
    <property type="evidence" value="ECO:0007669"/>
    <property type="project" value="InterPro"/>
</dbReference>
<reference evidence="4" key="1">
    <citation type="submission" date="2021-12" db="EMBL/GenBank/DDBJ databases">
        <authorList>
            <person name="King R."/>
        </authorList>
    </citation>
    <scope>NUCLEOTIDE SEQUENCE</scope>
</reference>
<name>A0A9P0F527_BEMTA</name>
<dbReference type="InterPro" id="IPR049041">
    <property type="entry name" value="RalBP1-like_Ral-bd"/>
</dbReference>
<evidence type="ECO:0000313" key="5">
    <source>
        <dbReference type="Proteomes" id="UP001152759"/>
    </source>
</evidence>
<feature type="region of interest" description="Disordered" evidence="2">
    <location>
        <begin position="413"/>
        <end position="442"/>
    </location>
</feature>
<proteinExistence type="predicted"/>
<evidence type="ECO:0000259" key="3">
    <source>
        <dbReference type="PROSITE" id="PS50238"/>
    </source>
</evidence>
<dbReference type="AlphaFoldDB" id="A0A9P0F527"/>
<dbReference type="PANTHER" id="PTHR12783">
    <property type="entry name" value="RALA BINDING PROTEIN 1 RALBP1"/>
    <property type="match status" value="1"/>
</dbReference>
<dbReference type="Proteomes" id="UP001152759">
    <property type="component" value="Chromosome 4"/>
</dbReference>
<dbReference type="EMBL" id="OU963865">
    <property type="protein sequence ID" value="CAH0388410.1"/>
    <property type="molecule type" value="Genomic_DNA"/>
</dbReference>
<protein>
    <recommendedName>
        <fullName evidence="3">Rho-GAP domain-containing protein</fullName>
    </recommendedName>
</protein>
<dbReference type="SMART" id="SM00324">
    <property type="entry name" value="RhoGAP"/>
    <property type="match status" value="1"/>
</dbReference>
<organism evidence="4 5">
    <name type="scientific">Bemisia tabaci</name>
    <name type="common">Sweetpotato whitefly</name>
    <name type="synonym">Aleurodes tabaci</name>
    <dbReference type="NCBI Taxonomy" id="7038"/>
    <lineage>
        <taxon>Eukaryota</taxon>
        <taxon>Metazoa</taxon>
        <taxon>Ecdysozoa</taxon>
        <taxon>Arthropoda</taxon>
        <taxon>Hexapoda</taxon>
        <taxon>Insecta</taxon>
        <taxon>Pterygota</taxon>
        <taxon>Neoptera</taxon>
        <taxon>Paraneoptera</taxon>
        <taxon>Hemiptera</taxon>
        <taxon>Sternorrhyncha</taxon>
        <taxon>Aleyrodoidea</taxon>
        <taxon>Aleyrodidae</taxon>
        <taxon>Aleyrodinae</taxon>
        <taxon>Bemisia</taxon>
    </lineage>
</organism>
<dbReference type="Gene3D" id="1.10.555.10">
    <property type="entry name" value="Rho GTPase activation protein"/>
    <property type="match status" value="1"/>
</dbReference>
<accession>A0A9P0F527</accession>
<evidence type="ECO:0000256" key="1">
    <source>
        <dbReference type="ARBA" id="ARBA00022468"/>
    </source>
</evidence>
<sequence>MDFESPDVEKDFPGLYASESGRRSNESDFSDESHEKPSKKELLIGKRKEKKEKDLRYATLEGESSVDEDAEIKSPLKSKKSKAFKFSTKKDKDKDKEKDAIEKEKKKDSKKDKEKKKDIKLKDVKDKKKKHSDGASDIADELPIFGVPLETAVKRNPCHDGIDVPLVFRLCVDRIEESLTTEGLYKTTAIKSTIHRLKRAVNQRETIDLMAYDVFTATNLLKSFIKDLPEPVFPPDSVNNFRASENSGTAAQSLVNGLPYFNKQFINWLLIHLKHVVAQEKFNKMTLPVVTSIFSPLLQIDSQILSFLIINSSVFFPNFNLVKYIPPLSPSSTVLPDTSKEILSELKKQESVLGLIHSEMSTGSVSKAREEQLWEVQRMITQLKRKLRSLGRESQPTEPNIKEDEFSLNLSLQKPVPCFPDNNPPSQVEEKREKPINENSTRVSLKDKEGPVKVPDIPPKTQEATRVNDFPVKNSEAPVKFSEVPLIPNEVPLKPSEVLSKHTDNTYKVKEVAPQLKSATEMESLAEDLNSVELKDSVKARALLFETEELLNMILDLKTSIVAERKEIEKLRDLLSKAGLSSDVDLCLNLDTCDISEQNTKLRKETLFLENQEMNLVKNIIKEREAIIDLRVQIRMLEQSEG</sequence>
<feature type="region of interest" description="Disordered" evidence="2">
    <location>
        <begin position="1"/>
        <end position="77"/>
    </location>
</feature>
<feature type="region of interest" description="Disordered" evidence="2">
    <location>
        <begin position="95"/>
        <end position="116"/>
    </location>
</feature>
<dbReference type="InterPro" id="IPR008936">
    <property type="entry name" value="Rho_GTPase_activation_prot"/>
</dbReference>
<dbReference type="Pfam" id="PF00620">
    <property type="entry name" value="RhoGAP"/>
    <property type="match status" value="1"/>
</dbReference>
<keyword evidence="1" id="KW-0343">GTPase activation</keyword>
<dbReference type="KEGG" id="btab:109035412"/>
<dbReference type="Gene3D" id="1.20.58.90">
    <property type="match status" value="1"/>
</dbReference>